<dbReference type="SMART" id="SM00481">
    <property type="entry name" value="POLIIIAc"/>
    <property type="match status" value="1"/>
</dbReference>
<keyword evidence="3" id="KW-1185">Reference proteome</keyword>
<dbReference type="EMBL" id="QUAJ01000018">
    <property type="protein sequence ID" value="REI40601.1"/>
    <property type="molecule type" value="Genomic_DNA"/>
</dbReference>
<dbReference type="InterPro" id="IPR050243">
    <property type="entry name" value="PHP_phosphatase"/>
</dbReference>
<proteinExistence type="predicted"/>
<dbReference type="RefSeq" id="WP_114642846.1">
    <property type="nucleotide sequence ID" value="NZ_JAACIO010000019.1"/>
</dbReference>
<sequence length="239" mass="26766">MKFLIDLHTHTNTTPHAYSSLEENIRAGKKKGIEIIANTMHGPYLQDSPHWWAIANQRTLPDYVDGIRILKSVEANVININGDLDINDKIIEICDIIIGGFHSIPEYGDTNDINKNTVAIINVIQNNAVDILVHLGNPEFPIDYERVVVAAKKYNVAIEINNGSLTTSRGGSKPNCEKIMELCFKYKPYISLGSDAHFSTLIGELTEAVELIGDYDKKLILNTSKENLKEFFNLRGKNI</sequence>
<accession>A0ABX9KFL4</accession>
<comment type="caution">
    <text evidence="2">The sequence shown here is derived from an EMBL/GenBank/DDBJ whole genome shotgun (WGS) entry which is preliminary data.</text>
</comment>
<reference evidence="2 3" key="1">
    <citation type="submission" date="2018-08" db="EMBL/GenBank/DDBJ databases">
        <title>Draft genome sequence of Psychrilyobacter sp. strain SD5 isolated from Black Sea water.</title>
        <authorList>
            <person name="Yadav S."/>
            <person name="Villanueva L."/>
            <person name="Damste J.S.S."/>
        </authorList>
    </citation>
    <scope>NUCLEOTIDE SEQUENCE [LARGE SCALE GENOMIC DNA]</scope>
    <source>
        <strain evidence="2 3">SD5</strain>
    </source>
</reference>
<evidence type="ECO:0000259" key="1">
    <source>
        <dbReference type="SMART" id="SM00481"/>
    </source>
</evidence>
<dbReference type="Proteomes" id="UP000263486">
    <property type="component" value="Unassembled WGS sequence"/>
</dbReference>
<gene>
    <name evidence="2" type="ORF">DYH56_10605</name>
</gene>
<evidence type="ECO:0000313" key="2">
    <source>
        <dbReference type="EMBL" id="REI40601.1"/>
    </source>
</evidence>
<dbReference type="InterPro" id="IPR003141">
    <property type="entry name" value="Pol/His_phosphatase_N"/>
</dbReference>
<feature type="domain" description="Polymerase/histidinol phosphatase N-terminal" evidence="1">
    <location>
        <begin position="5"/>
        <end position="79"/>
    </location>
</feature>
<dbReference type="Gene3D" id="3.20.20.140">
    <property type="entry name" value="Metal-dependent hydrolases"/>
    <property type="match status" value="1"/>
</dbReference>
<organism evidence="2 3">
    <name type="scientific">Psychrilyobacter piezotolerans</name>
    <dbReference type="NCBI Taxonomy" id="2293438"/>
    <lineage>
        <taxon>Bacteria</taxon>
        <taxon>Fusobacteriati</taxon>
        <taxon>Fusobacteriota</taxon>
        <taxon>Fusobacteriia</taxon>
        <taxon>Fusobacteriales</taxon>
        <taxon>Fusobacteriaceae</taxon>
        <taxon>Psychrilyobacter</taxon>
    </lineage>
</organism>
<name>A0ABX9KFL4_9FUSO</name>
<dbReference type="PANTHER" id="PTHR36928">
    <property type="entry name" value="PHOSPHATASE YCDX-RELATED"/>
    <property type="match status" value="1"/>
</dbReference>
<protein>
    <submittedName>
        <fullName evidence="2">Phosphatase</fullName>
    </submittedName>
</protein>
<dbReference type="PANTHER" id="PTHR36928:SF1">
    <property type="entry name" value="PHOSPHATASE YCDX-RELATED"/>
    <property type="match status" value="1"/>
</dbReference>
<evidence type="ECO:0000313" key="3">
    <source>
        <dbReference type="Proteomes" id="UP000263486"/>
    </source>
</evidence>
<dbReference type="SUPFAM" id="SSF89550">
    <property type="entry name" value="PHP domain-like"/>
    <property type="match status" value="1"/>
</dbReference>
<dbReference type="InterPro" id="IPR016195">
    <property type="entry name" value="Pol/histidinol_Pase-like"/>
</dbReference>
<dbReference type="NCBIfam" id="NF006702">
    <property type="entry name" value="PRK09248.1"/>
    <property type="match status" value="1"/>
</dbReference>